<dbReference type="Proteomes" id="UP000554286">
    <property type="component" value="Unassembled WGS sequence"/>
</dbReference>
<feature type="region of interest" description="Disordered" evidence="1">
    <location>
        <begin position="1"/>
        <end position="57"/>
    </location>
</feature>
<organism evidence="2 3">
    <name type="scientific">Roseospira visakhapatnamensis</name>
    <dbReference type="NCBI Taxonomy" id="390880"/>
    <lineage>
        <taxon>Bacteria</taxon>
        <taxon>Pseudomonadati</taxon>
        <taxon>Pseudomonadota</taxon>
        <taxon>Alphaproteobacteria</taxon>
        <taxon>Rhodospirillales</taxon>
        <taxon>Rhodospirillaceae</taxon>
        <taxon>Roseospira</taxon>
    </lineage>
</organism>
<name>A0A7W6WAB0_9PROT</name>
<sequence>MAGSDGDDIENEVGDIPNNPSKGLHLRLIPLSPGPHHVVTGGPESRRTKSEQPPFPE</sequence>
<evidence type="ECO:0000313" key="3">
    <source>
        <dbReference type="Proteomes" id="UP000554286"/>
    </source>
</evidence>
<comment type="caution">
    <text evidence="2">The sequence shown here is derived from an EMBL/GenBank/DDBJ whole genome shotgun (WGS) entry which is preliminary data.</text>
</comment>
<gene>
    <name evidence="2" type="ORF">GGD89_002306</name>
</gene>
<feature type="non-terminal residue" evidence="2">
    <location>
        <position position="57"/>
    </location>
</feature>
<protein>
    <submittedName>
        <fullName evidence="2">Uncharacterized protein</fullName>
    </submittedName>
</protein>
<feature type="compositionally biased region" description="Acidic residues" evidence="1">
    <location>
        <begin position="1"/>
        <end position="13"/>
    </location>
</feature>
<reference evidence="2 3" key="1">
    <citation type="submission" date="2020-08" db="EMBL/GenBank/DDBJ databases">
        <title>Genome sequencing of Purple Non-Sulfur Bacteria from various extreme environments.</title>
        <authorList>
            <person name="Mayer M."/>
        </authorList>
    </citation>
    <scope>NUCLEOTIDE SEQUENCE [LARGE SCALE GENOMIC DNA]</scope>
    <source>
        <strain evidence="2 3">JA131</strain>
    </source>
</reference>
<keyword evidence="3" id="KW-1185">Reference proteome</keyword>
<evidence type="ECO:0000256" key="1">
    <source>
        <dbReference type="SAM" id="MobiDB-lite"/>
    </source>
</evidence>
<dbReference type="EMBL" id="JACIGK010000016">
    <property type="protein sequence ID" value="MBB4266673.1"/>
    <property type="molecule type" value="Genomic_DNA"/>
</dbReference>
<dbReference type="AlphaFoldDB" id="A0A7W6WAB0"/>
<accession>A0A7W6WAB0</accession>
<evidence type="ECO:0000313" key="2">
    <source>
        <dbReference type="EMBL" id="MBB4266673.1"/>
    </source>
</evidence>
<proteinExistence type="predicted"/>